<gene>
    <name evidence="1" type="ORF">JOF45_002665</name>
</gene>
<evidence type="ECO:0008006" key="3">
    <source>
        <dbReference type="Google" id="ProtNLM"/>
    </source>
</evidence>
<evidence type="ECO:0000313" key="1">
    <source>
        <dbReference type="EMBL" id="MBP2319582.1"/>
    </source>
</evidence>
<dbReference type="Proteomes" id="UP001519331">
    <property type="component" value="Unassembled WGS sequence"/>
</dbReference>
<keyword evidence="2" id="KW-1185">Reference proteome</keyword>
<name>A0ABS4T549_9MICC</name>
<reference evidence="1 2" key="1">
    <citation type="submission" date="2021-03" db="EMBL/GenBank/DDBJ databases">
        <title>Sequencing the genomes of 1000 actinobacteria strains.</title>
        <authorList>
            <person name="Klenk H.-P."/>
        </authorList>
    </citation>
    <scope>NUCLEOTIDE SEQUENCE [LARGE SCALE GENOMIC DNA]</scope>
    <source>
        <strain evidence="1 2">DSM 12544</strain>
    </source>
</reference>
<protein>
    <recommendedName>
        <fullName evidence="3">Transcriptional regulator</fullName>
    </recommendedName>
</protein>
<organism evidence="1 2">
    <name type="scientific">Nesterenkonia lacusekhoensis</name>
    <dbReference type="NCBI Taxonomy" id="150832"/>
    <lineage>
        <taxon>Bacteria</taxon>
        <taxon>Bacillati</taxon>
        <taxon>Actinomycetota</taxon>
        <taxon>Actinomycetes</taxon>
        <taxon>Micrococcales</taxon>
        <taxon>Micrococcaceae</taxon>
        <taxon>Nesterenkonia</taxon>
    </lineage>
</organism>
<proteinExistence type="predicted"/>
<evidence type="ECO:0000313" key="2">
    <source>
        <dbReference type="Proteomes" id="UP001519331"/>
    </source>
</evidence>
<dbReference type="EMBL" id="JAGINX010000002">
    <property type="protein sequence ID" value="MBP2319582.1"/>
    <property type="molecule type" value="Genomic_DNA"/>
</dbReference>
<sequence>MEAETKADHVFPDNPSEGANLGFQHGFIAGRTISAEQLEQAAAAANAMLCQYARDGAVDIEVFNDGMDLEFSMVRAALEAAGLVIEEERPSP</sequence>
<accession>A0ABS4T549</accession>
<comment type="caution">
    <text evidence="1">The sequence shown here is derived from an EMBL/GenBank/DDBJ whole genome shotgun (WGS) entry which is preliminary data.</text>
</comment>